<dbReference type="UniPathway" id="UPA00028">
    <property type="reaction ID" value="UER00005"/>
</dbReference>
<dbReference type="GO" id="GO:0005524">
    <property type="term" value="F:ATP binding"/>
    <property type="evidence" value="ECO:0007669"/>
    <property type="project" value="UniProtKB-KW"/>
</dbReference>
<dbReference type="NCBIfam" id="TIGR00125">
    <property type="entry name" value="cyt_tran_rel"/>
    <property type="match status" value="1"/>
</dbReference>
<evidence type="ECO:0000256" key="3">
    <source>
        <dbReference type="ARBA" id="ARBA00022598"/>
    </source>
</evidence>
<keyword evidence="6 8" id="KW-0067">ATP-binding</keyword>
<feature type="binding site" evidence="8">
    <location>
        <position position="153"/>
    </location>
    <ligand>
        <name>(R)-pantoate</name>
        <dbReference type="ChEBI" id="CHEBI:15980"/>
    </ligand>
</feature>
<evidence type="ECO:0000313" key="10">
    <source>
        <dbReference type="EMBL" id="ODN30871.1"/>
    </source>
</evidence>
<feature type="active site" description="Proton donor" evidence="8">
    <location>
        <position position="37"/>
    </location>
</feature>
<comment type="similarity">
    <text evidence="2 8">Belongs to the pantothenate synthetase family.</text>
</comment>
<dbReference type="InterPro" id="IPR004821">
    <property type="entry name" value="Cyt_trans-like"/>
</dbReference>
<dbReference type="EC" id="6.3.2.1" evidence="8"/>
<dbReference type="GO" id="GO:0005829">
    <property type="term" value="C:cytosol"/>
    <property type="evidence" value="ECO:0007669"/>
    <property type="project" value="TreeGrafter"/>
</dbReference>
<evidence type="ECO:0000313" key="11">
    <source>
        <dbReference type="Proteomes" id="UP000094570"/>
    </source>
</evidence>
<keyword evidence="9" id="KW-0175">Coiled coil</keyword>
<dbReference type="InterPro" id="IPR042176">
    <property type="entry name" value="Pantoate_ligase_C"/>
</dbReference>
<comment type="subunit">
    <text evidence="8">Homodimer.</text>
</comment>
<dbReference type="NCBIfam" id="TIGR00018">
    <property type="entry name" value="panC"/>
    <property type="match status" value="1"/>
</dbReference>
<comment type="catalytic activity">
    <reaction evidence="7 8">
        <text>(R)-pantoate + beta-alanine + ATP = (R)-pantothenate + AMP + diphosphate + H(+)</text>
        <dbReference type="Rhea" id="RHEA:10912"/>
        <dbReference type="ChEBI" id="CHEBI:15378"/>
        <dbReference type="ChEBI" id="CHEBI:15980"/>
        <dbReference type="ChEBI" id="CHEBI:29032"/>
        <dbReference type="ChEBI" id="CHEBI:30616"/>
        <dbReference type="ChEBI" id="CHEBI:33019"/>
        <dbReference type="ChEBI" id="CHEBI:57966"/>
        <dbReference type="ChEBI" id="CHEBI:456215"/>
        <dbReference type="EC" id="6.3.2.1"/>
    </reaction>
</comment>
<dbReference type="OrthoDB" id="9773087at2"/>
<dbReference type="InterPro" id="IPR003721">
    <property type="entry name" value="Pantoate_ligase"/>
</dbReference>
<keyword evidence="8" id="KW-0963">Cytoplasm</keyword>
<dbReference type="FunFam" id="3.30.1300.10:FF:000001">
    <property type="entry name" value="Pantothenate synthetase"/>
    <property type="match status" value="1"/>
</dbReference>
<dbReference type="CDD" id="cd00560">
    <property type="entry name" value="PanC"/>
    <property type="match status" value="1"/>
</dbReference>
<comment type="pathway">
    <text evidence="1 8">Cofactor biosynthesis; (R)-pantothenate biosynthesis; (R)-pantothenate from (R)-pantoate and beta-alanine: step 1/1.</text>
</comment>
<feature type="binding site" evidence="8">
    <location>
        <position position="61"/>
    </location>
    <ligand>
        <name>beta-alanine</name>
        <dbReference type="ChEBI" id="CHEBI:57966"/>
    </ligand>
</feature>
<dbReference type="Pfam" id="PF02569">
    <property type="entry name" value="Pantoate_ligase"/>
    <property type="match status" value="1"/>
</dbReference>
<keyword evidence="11" id="KW-1185">Reference proteome</keyword>
<reference evidence="11" key="1">
    <citation type="submission" date="2016-04" db="EMBL/GenBank/DDBJ databases">
        <title>The genome sequence project of a novel Fervidobacterium isolate from a hot spring in Thailand.</title>
        <authorList>
            <person name="Gonzalez J.M."/>
            <person name="Cuecas A."/>
            <person name="Kanoksilapatham W."/>
        </authorList>
    </citation>
    <scope>NUCLEOTIDE SEQUENCE [LARGE SCALE GENOMIC DNA]</scope>
    <source>
        <strain evidence="11">FC2004</strain>
    </source>
</reference>
<comment type="miscellaneous">
    <text evidence="8">The reaction proceeds by a bi uni uni bi ping pong mechanism.</text>
</comment>
<evidence type="ECO:0000256" key="1">
    <source>
        <dbReference type="ARBA" id="ARBA00004990"/>
    </source>
</evidence>
<comment type="function">
    <text evidence="8">Catalyzes the condensation of pantoate with beta-alanine in an ATP-dependent reaction via a pantoyl-adenylate intermediate.</text>
</comment>
<keyword evidence="4 8" id="KW-0566">Pantothenate biosynthesis</keyword>
<feature type="binding site" evidence="8">
    <location>
        <begin position="30"/>
        <end position="37"/>
    </location>
    <ligand>
        <name>ATP</name>
        <dbReference type="ChEBI" id="CHEBI:30616"/>
    </ligand>
</feature>
<name>A0A1E3G3M8_9BACT</name>
<dbReference type="AlphaFoldDB" id="A0A1E3G3M8"/>
<protein>
    <recommendedName>
        <fullName evidence="8">Pantothenate synthetase</fullName>
        <shortName evidence="8">PS</shortName>
        <ecNumber evidence="8">6.3.2.1</ecNumber>
    </recommendedName>
    <alternativeName>
        <fullName evidence="8">Pantoate--beta-alanine ligase</fullName>
    </alternativeName>
    <alternativeName>
        <fullName evidence="8">Pantoate-activating enzyme</fullName>
    </alternativeName>
</protein>
<keyword evidence="3 8" id="KW-0436">Ligase</keyword>
<accession>A0A1E3G3M8</accession>
<feature type="binding site" evidence="8">
    <location>
        <position position="61"/>
    </location>
    <ligand>
        <name>(R)-pantoate</name>
        <dbReference type="ChEBI" id="CHEBI:15980"/>
    </ligand>
</feature>
<gene>
    <name evidence="8" type="primary">panC</name>
    <name evidence="10" type="ORF">A4H02_03115</name>
</gene>
<dbReference type="Proteomes" id="UP000094570">
    <property type="component" value="Unassembled WGS sequence"/>
</dbReference>
<proteinExistence type="inferred from homology"/>
<dbReference type="PANTHER" id="PTHR21299:SF1">
    <property type="entry name" value="PANTOATE--BETA-ALANINE LIGASE"/>
    <property type="match status" value="1"/>
</dbReference>
<evidence type="ECO:0000256" key="9">
    <source>
        <dbReference type="SAM" id="Coils"/>
    </source>
</evidence>
<dbReference type="RefSeq" id="WP_069292708.1">
    <property type="nucleotide sequence ID" value="NZ_CP140110.1"/>
</dbReference>
<feature type="binding site" evidence="8">
    <location>
        <begin position="184"/>
        <end position="187"/>
    </location>
    <ligand>
        <name>ATP</name>
        <dbReference type="ChEBI" id="CHEBI:30616"/>
    </ligand>
</feature>
<evidence type="ECO:0000256" key="7">
    <source>
        <dbReference type="ARBA" id="ARBA00048258"/>
    </source>
</evidence>
<feature type="binding site" evidence="8">
    <location>
        <position position="176"/>
    </location>
    <ligand>
        <name>ATP</name>
        <dbReference type="ChEBI" id="CHEBI:30616"/>
    </ligand>
</feature>
<dbReference type="InterPro" id="IPR014729">
    <property type="entry name" value="Rossmann-like_a/b/a_fold"/>
</dbReference>
<dbReference type="FunFam" id="3.40.50.620:FF:000013">
    <property type="entry name" value="Pantothenate synthetase"/>
    <property type="match status" value="1"/>
</dbReference>
<feature type="binding site" evidence="8">
    <location>
        <begin position="147"/>
        <end position="150"/>
    </location>
    <ligand>
        <name>ATP</name>
        <dbReference type="ChEBI" id="CHEBI:30616"/>
    </ligand>
</feature>
<evidence type="ECO:0000256" key="5">
    <source>
        <dbReference type="ARBA" id="ARBA00022741"/>
    </source>
</evidence>
<evidence type="ECO:0000256" key="2">
    <source>
        <dbReference type="ARBA" id="ARBA00009256"/>
    </source>
</evidence>
<feature type="coiled-coil region" evidence="9">
    <location>
        <begin position="199"/>
        <end position="226"/>
    </location>
</feature>
<comment type="caution">
    <text evidence="10">The sequence shown here is derived from an EMBL/GenBank/DDBJ whole genome shotgun (WGS) entry which is preliminary data.</text>
</comment>
<dbReference type="Gene3D" id="3.40.50.620">
    <property type="entry name" value="HUPs"/>
    <property type="match status" value="1"/>
</dbReference>
<sequence length="283" mass="32627">MRLVQTVAEMKSIVRELHNQHKSIGFVPTMGYLHEGHLSLVRRARAENDVVVVSIFVNPTQFGPNEDFERYPRDLERDLRLLEPLGVNYVFHPTVEEMYPKNYSVYVEEISLSRYLCGASRPGHFRGVCTVVTKLFNIVKPTRAYFGQKDAQQFRILKRMVENLNMDVEMVELPIVREPDGLAMSSRNVYLTPEERKEATRLYRALKRAEELIADGEREVSILKAEMMKVLEHPLLKIDYVEIVDEATLEPVERVEGRVLIALAVFVGKARLIDNTIVEVSRL</sequence>
<dbReference type="GO" id="GO:0004592">
    <property type="term" value="F:pantoate-beta-alanine ligase activity"/>
    <property type="evidence" value="ECO:0007669"/>
    <property type="project" value="UniProtKB-UniRule"/>
</dbReference>
<keyword evidence="5 8" id="KW-0547">Nucleotide-binding</keyword>
<dbReference type="STRING" id="1008305.A4H02_03115"/>
<organism evidence="10 11">
    <name type="scientific">Fervidobacterium thailandense</name>
    <dbReference type="NCBI Taxonomy" id="1008305"/>
    <lineage>
        <taxon>Bacteria</taxon>
        <taxon>Thermotogati</taxon>
        <taxon>Thermotogota</taxon>
        <taxon>Thermotogae</taxon>
        <taxon>Thermotogales</taxon>
        <taxon>Fervidobacteriaceae</taxon>
        <taxon>Fervidobacterium</taxon>
    </lineage>
</organism>
<dbReference type="EMBL" id="LWAF01000003">
    <property type="protein sequence ID" value="ODN30871.1"/>
    <property type="molecule type" value="Genomic_DNA"/>
</dbReference>
<comment type="subcellular location">
    <subcellularLocation>
        <location evidence="8">Cytoplasm</location>
    </subcellularLocation>
</comment>
<dbReference type="SUPFAM" id="SSF52374">
    <property type="entry name" value="Nucleotidylyl transferase"/>
    <property type="match status" value="1"/>
</dbReference>
<evidence type="ECO:0000256" key="4">
    <source>
        <dbReference type="ARBA" id="ARBA00022655"/>
    </source>
</evidence>
<dbReference type="HAMAP" id="MF_00158">
    <property type="entry name" value="PanC"/>
    <property type="match status" value="1"/>
</dbReference>
<dbReference type="PANTHER" id="PTHR21299">
    <property type="entry name" value="CYTIDYLATE KINASE/PANTOATE-BETA-ALANINE LIGASE"/>
    <property type="match status" value="1"/>
</dbReference>
<dbReference type="GO" id="GO:0015940">
    <property type="term" value="P:pantothenate biosynthetic process"/>
    <property type="evidence" value="ECO:0007669"/>
    <property type="project" value="UniProtKB-UniRule"/>
</dbReference>
<dbReference type="Gene3D" id="3.30.1300.10">
    <property type="entry name" value="Pantoate-beta-alanine ligase, C-terminal domain"/>
    <property type="match status" value="1"/>
</dbReference>
<evidence type="ECO:0000256" key="6">
    <source>
        <dbReference type="ARBA" id="ARBA00022840"/>
    </source>
</evidence>
<evidence type="ECO:0000256" key="8">
    <source>
        <dbReference type="HAMAP-Rule" id="MF_00158"/>
    </source>
</evidence>